<keyword evidence="1" id="KW-1133">Transmembrane helix</keyword>
<keyword evidence="3" id="KW-1185">Reference proteome</keyword>
<proteinExistence type="predicted"/>
<dbReference type="AlphaFoldDB" id="A0A3M8LQG4"/>
<gene>
    <name evidence="2" type="ORF">EEJ31_01785</name>
</gene>
<protein>
    <recommendedName>
        <fullName evidence="4">DNA helicase</fullName>
    </recommendedName>
</protein>
<evidence type="ECO:0000256" key="1">
    <source>
        <dbReference type="SAM" id="Phobius"/>
    </source>
</evidence>
<sequence>MSLSRKRRKELDRLRKHADELWSQQQDVLDRAGAVAREAARQASVLTREEVVPRVVSSYDQYVKPHVATTQGIAGGIGHRVAATTLPAVGTAIGAVMSVGDVAKDARVRAALSRMHLQKPVVVEKKGPGVGTFIALGAAVVAAAGVGYAIWQTFKADDELWVAEEDEVVVTTPSTTGGTATTVTPVEES</sequence>
<dbReference type="OrthoDB" id="5123379at2"/>
<evidence type="ECO:0000313" key="2">
    <source>
        <dbReference type="EMBL" id="RNE66964.1"/>
    </source>
</evidence>
<reference evidence="2 3" key="1">
    <citation type="submission" date="2018-11" db="EMBL/GenBank/DDBJ databases">
        <title>Cryobacterium sp. nov., isolated from rhizosphere soil of lettuce.</title>
        <authorList>
            <person name="Wang Y."/>
        </authorList>
    </citation>
    <scope>NUCLEOTIDE SEQUENCE [LARGE SCALE GENOMIC DNA]</scope>
    <source>
        <strain evidence="2 3">NEAU-85</strain>
    </source>
</reference>
<feature type="transmembrane region" description="Helical" evidence="1">
    <location>
        <begin position="129"/>
        <end position="151"/>
    </location>
</feature>
<dbReference type="RefSeq" id="WP_123044577.1">
    <property type="nucleotide sequence ID" value="NZ_RDSR01000002.1"/>
</dbReference>
<dbReference type="Proteomes" id="UP000279859">
    <property type="component" value="Unassembled WGS sequence"/>
</dbReference>
<dbReference type="EMBL" id="RDSR01000002">
    <property type="protein sequence ID" value="RNE66964.1"/>
    <property type="molecule type" value="Genomic_DNA"/>
</dbReference>
<accession>A0A3M8LQG4</accession>
<organism evidence="2 3">
    <name type="scientific">Cryobacterium tepidiphilum</name>
    <dbReference type="NCBI Taxonomy" id="2486026"/>
    <lineage>
        <taxon>Bacteria</taxon>
        <taxon>Bacillati</taxon>
        <taxon>Actinomycetota</taxon>
        <taxon>Actinomycetes</taxon>
        <taxon>Micrococcales</taxon>
        <taxon>Microbacteriaceae</taxon>
        <taxon>Cryobacterium</taxon>
    </lineage>
</organism>
<keyword evidence="1" id="KW-0472">Membrane</keyword>
<evidence type="ECO:0008006" key="4">
    <source>
        <dbReference type="Google" id="ProtNLM"/>
    </source>
</evidence>
<comment type="caution">
    <text evidence="2">The sequence shown here is derived from an EMBL/GenBank/DDBJ whole genome shotgun (WGS) entry which is preliminary data.</text>
</comment>
<name>A0A3M8LQG4_9MICO</name>
<keyword evidence="1" id="KW-0812">Transmembrane</keyword>
<evidence type="ECO:0000313" key="3">
    <source>
        <dbReference type="Proteomes" id="UP000279859"/>
    </source>
</evidence>